<dbReference type="InterPro" id="IPR015422">
    <property type="entry name" value="PyrdxlP-dep_Trfase_small"/>
</dbReference>
<keyword evidence="1" id="KW-0032">Aminotransferase</keyword>
<gene>
    <name evidence="1" type="ORF">FV139_19220</name>
</gene>
<organism evidence="1 2">
    <name type="scientific">Parahaliea maris</name>
    <dbReference type="NCBI Taxonomy" id="2716870"/>
    <lineage>
        <taxon>Bacteria</taxon>
        <taxon>Pseudomonadati</taxon>
        <taxon>Pseudomonadota</taxon>
        <taxon>Gammaproteobacteria</taxon>
        <taxon>Cellvibrionales</taxon>
        <taxon>Halieaceae</taxon>
        <taxon>Parahaliea</taxon>
    </lineage>
</organism>
<accession>A0A5C8ZR95</accession>
<keyword evidence="1" id="KW-0808">Transferase</keyword>
<dbReference type="AlphaFoldDB" id="A0A5C8ZR95"/>
<proteinExistence type="predicted"/>
<dbReference type="Proteomes" id="UP000321039">
    <property type="component" value="Unassembled WGS sequence"/>
</dbReference>
<dbReference type="GO" id="GO:0008483">
    <property type="term" value="F:transaminase activity"/>
    <property type="evidence" value="ECO:0007669"/>
    <property type="project" value="UniProtKB-KW"/>
</dbReference>
<comment type="caution">
    <text evidence="1">The sequence shown here is derived from an EMBL/GenBank/DDBJ whole genome shotgun (WGS) entry which is preliminary data.</text>
</comment>
<dbReference type="RefSeq" id="WP_148070110.1">
    <property type="nucleotide sequence ID" value="NZ_VRZA01000009.1"/>
</dbReference>
<evidence type="ECO:0000313" key="1">
    <source>
        <dbReference type="EMBL" id="TXS89861.1"/>
    </source>
</evidence>
<evidence type="ECO:0000313" key="2">
    <source>
        <dbReference type="Proteomes" id="UP000321039"/>
    </source>
</evidence>
<keyword evidence="2" id="KW-1185">Reference proteome</keyword>
<reference evidence="1 2" key="1">
    <citation type="submission" date="2019-08" db="EMBL/GenBank/DDBJ databases">
        <title>Parahaliea maris sp. nov., isolated from the surface seawater.</title>
        <authorList>
            <person name="Liu Y."/>
        </authorList>
    </citation>
    <scope>NUCLEOTIDE SEQUENCE [LARGE SCALE GENOMIC DNA]</scope>
    <source>
        <strain evidence="1 2">HSLHS9</strain>
    </source>
</reference>
<protein>
    <submittedName>
        <fullName evidence="1">Aminotransferase class III-fold pyridoxal phosphate-dependent enzyme</fullName>
    </submittedName>
</protein>
<dbReference type="Gene3D" id="3.90.1150.10">
    <property type="entry name" value="Aspartate Aminotransferase, domain 1"/>
    <property type="match status" value="1"/>
</dbReference>
<sequence length="111" mass="12511">MTLAPYFENKLQGMLDHPLVGDARQCGLLGALELVADKGTKARFDPSLKLRERLSRIDWDTGIVFRAFGDNILGFAPALTFSEQEFDILFERLRLSLDMLLKQPEVAKAVE</sequence>
<name>A0A5C8ZR95_9GAMM</name>
<dbReference type="InterPro" id="IPR015424">
    <property type="entry name" value="PyrdxlP-dep_Trfase"/>
</dbReference>
<dbReference type="EMBL" id="VRZA01000009">
    <property type="protein sequence ID" value="TXS89861.1"/>
    <property type="molecule type" value="Genomic_DNA"/>
</dbReference>
<dbReference type="SUPFAM" id="SSF53383">
    <property type="entry name" value="PLP-dependent transferases"/>
    <property type="match status" value="1"/>
</dbReference>